<proteinExistence type="predicted"/>
<feature type="coiled-coil region" evidence="1">
    <location>
        <begin position="49"/>
        <end position="90"/>
    </location>
</feature>
<protein>
    <submittedName>
        <fullName evidence="4">N-glycosidase</fullName>
    </submittedName>
</protein>
<dbReference type="AlphaFoldDB" id="A0AAD4NFF0"/>
<organism evidence="4 5">
    <name type="scientific">Ditylenchus destructor</name>
    <dbReference type="NCBI Taxonomy" id="166010"/>
    <lineage>
        <taxon>Eukaryota</taxon>
        <taxon>Metazoa</taxon>
        <taxon>Ecdysozoa</taxon>
        <taxon>Nematoda</taxon>
        <taxon>Chromadorea</taxon>
        <taxon>Rhabditida</taxon>
        <taxon>Tylenchina</taxon>
        <taxon>Tylenchomorpha</taxon>
        <taxon>Sphaerularioidea</taxon>
        <taxon>Anguinidae</taxon>
        <taxon>Anguininae</taxon>
        <taxon>Ditylenchus</taxon>
    </lineage>
</organism>
<sequence>MDEASQPQPLSLGGNGANSARGRAMAGPGNPSIASFNIQNEIMWIKQDAAQVRNAVILLEQEKDSLRKAIRKLKLENGRVKQKVKTLQETIYQLTGNTKGENGVNGASEADLDYDDIGRDFILVGGVHDPLSLRHEVVIRDTEGVEHKSAERYYWYKMAVRFDDHESAQKILHAPNVGAAEAAMKEIKNFDEDAWNKEKLKHWEDGQMLKLKQVRPISNLLVFSGTTYIAVASQDKCFGTGWRKNRQESNKPIFWDGQNEGGKILMKIRQQLKEGHSWLGPYEEEETQKKFRELQRFVWRRIDPAKRIQIGPVGRGVPVRGRHMGMPPRRAPGGGSRVNHYSAAITQPIGQHS</sequence>
<evidence type="ECO:0000256" key="2">
    <source>
        <dbReference type="SAM" id="MobiDB-lite"/>
    </source>
</evidence>
<dbReference type="CDD" id="cd15457">
    <property type="entry name" value="NADAR"/>
    <property type="match status" value="1"/>
</dbReference>
<accession>A0AAD4NFF0</accession>
<evidence type="ECO:0000313" key="4">
    <source>
        <dbReference type="EMBL" id="KAI1723433.1"/>
    </source>
</evidence>
<feature type="domain" description="NADAR" evidence="3">
    <location>
        <begin position="142"/>
        <end position="273"/>
    </location>
</feature>
<dbReference type="Gene3D" id="1.10.357.40">
    <property type="entry name" value="YbiA-like"/>
    <property type="match status" value="1"/>
</dbReference>
<feature type="compositionally biased region" description="Low complexity" evidence="2">
    <location>
        <begin position="17"/>
        <end position="27"/>
    </location>
</feature>
<reference evidence="4" key="1">
    <citation type="submission" date="2022-01" db="EMBL/GenBank/DDBJ databases">
        <title>Genome Sequence Resource for Two Populations of Ditylenchus destructor, the Migratory Endoparasitic Phytonematode.</title>
        <authorList>
            <person name="Zhang H."/>
            <person name="Lin R."/>
            <person name="Xie B."/>
        </authorList>
    </citation>
    <scope>NUCLEOTIDE SEQUENCE</scope>
    <source>
        <strain evidence="4">BazhouSP</strain>
    </source>
</reference>
<keyword evidence="5" id="KW-1185">Reference proteome</keyword>
<comment type="caution">
    <text evidence="4">The sequence shown here is derived from an EMBL/GenBank/DDBJ whole genome shotgun (WGS) entry which is preliminary data.</text>
</comment>
<dbReference type="InterPro" id="IPR037238">
    <property type="entry name" value="YbiA-like_sf"/>
</dbReference>
<feature type="region of interest" description="Disordered" evidence="2">
    <location>
        <begin position="1"/>
        <end position="28"/>
    </location>
</feature>
<name>A0AAD4NFF0_9BILA</name>
<dbReference type="EMBL" id="JAKKPZ010000003">
    <property type="protein sequence ID" value="KAI1723433.1"/>
    <property type="molecule type" value="Genomic_DNA"/>
</dbReference>
<gene>
    <name evidence="4" type="ORF">DdX_03593</name>
</gene>
<evidence type="ECO:0000259" key="3">
    <source>
        <dbReference type="Pfam" id="PF08719"/>
    </source>
</evidence>
<dbReference type="SUPFAM" id="SSF143990">
    <property type="entry name" value="YbiA-like"/>
    <property type="match status" value="1"/>
</dbReference>
<dbReference type="InterPro" id="IPR012816">
    <property type="entry name" value="NADAR"/>
</dbReference>
<dbReference type="Pfam" id="PF08719">
    <property type="entry name" value="NADAR"/>
    <property type="match status" value="1"/>
</dbReference>
<evidence type="ECO:0000313" key="5">
    <source>
        <dbReference type="Proteomes" id="UP001201812"/>
    </source>
</evidence>
<evidence type="ECO:0000256" key="1">
    <source>
        <dbReference type="SAM" id="Coils"/>
    </source>
</evidence>
<dbReference type="Proteomes" id="UP001201812">
    <property type="component" value="Unassembled WGS sequence"/>
</dbReference>
<keyword evidence="1" id="KW-0175">Coiled coil</keyword>